<feature type="domain" description="NmrA-like" evidence="1">
    <location>
        <begin position="3"/>
        <end position="71"/>
    </location>
</feature>
<dbReference type="Pfam" id="PF05368">
    <property type="entry name" value="NmrA"/>
    <property type="match status" value="1"/>
</dbReference>
<dbReference type="SUPFAM" id="SSF51735">
    <property type="entry name" value="NAD(P)-binding Rossmann-fold domains"/>
    <property type="match status" value="1"/>
</dbReference>
<dbReference type="PANTHER" id="PTHR48079:SF6">
    <property type="entry name" value="NAD(P)-BINDING DOMAIN-CONTAINING PROTEIN-RELATED"/>
    <property type="match status" value="1"/>
</dbReference>
<dbReference type="Proteomes" id="UP000054007">
    <property type="component" value="Unassembled WGS sequence"/>
</dbReference>
<dbReference type="InterPro" id="IPR036291">
    <property type="entry name" value="NAD(P)-bd_dom_sf"/>
</dbReference>
<evidence type="ECO:0000259" key="1">
    <source>
        <dbReference type="Pfam" id="PF05368"/>
    </source>
</evidence>
<dbReference type="GO" id="GO:0005737">
    <property type="term" value="C:cytoplasm"/>
    <property type="evidence" value="ECO:0007669"/>
    <property type="project" value="TreeGrafter"/>
</dbReference>
<dbReference type="PANTHER" id="PTHR48079">
    <property type="entry name" value="PROTEIN YEEZ"/>
    <property type="match status" value="1"/>
</dbReference>
<reference evidence="2 3" key="1">
    <citation type="journal article" date="2015" name="Fungal Genet. Biol.">
        <title>Evolution of novel wood decay mechanisms in Agaricales revealed by the genome sequences of Fistulina hepatica and Cylindrobasidium torrendii.</title>
        <authorList>
            <person name="Floudas D."/>
            <person name="Held B.W."/>
            <person name="Riley R."/>
            <person name="Nagy L.G."/>
            <person name="Koehler G."/>
            <person name="Ransdell A.S."/>
            <person name="Younus H."/>
            <person name="Chow J."/>
            <person name="Chiniquy J."/>
            <person name="Lipzen A."/>
            <person name="Tritt A."/>
            <person name="Sun H."/>
            <person name="Haridas S."/>
            <person name="LaButti K."/>
            <person name="Ohm R.A."/>
            <person name="Kues U."/>
            <person name="Blanchette R.A."/>
            <person name="Grigoriev I.V."/>
            <person name="Minto R.E."/>
            <person name="Hibbett D.S."/>
        </authorList>
    </citation>
    <scope>NUCLEOTIDE SEQUENCE [LARGE SCALE GENOMIC DNA]</scope>
    <source>
        <strain evidence="2 3">FP15055 ss-10</strain>
    </source>
</reference>
<proteinExistence type="predicted"/>
<dbReference type="GO" id="GO:0004029">
    <property type="term" value="F:aldehyde dehydrogenase (NAD+) activity"/>
    <property type="evidence" value="ECO:0007669"/>
    <property type="project" value="TreeGrafter"/>
</dbReference>
<dbReference type="InterPro" id="IPR051783">
    <property type="entry name" value="NAD(P)-dependent_oxidoreduct"/>
</dbReference>
<dbReference type="OrthoDB" id="2130169at2759"/>
<evidence type="ECO:0000313" key="2">
    <source>
        <dbReference type="EMBL" id="KIY67803.1"/>
    </source>
</evidence>
<dbReference type="InterPro" id="IPR008030">
    <property type="entry name" value="NmrA-like"/>
</dbReference>
<name>A0A0D7BBB0_9AGAR</name>
<sequence length="360" mass="38750">MSDKTIFLLGASGFIGGHTLKRLGEDLPSYRVIALVRDINANPEKKAKVAALHPNVELVDGDLNDATLIKSYASKYPITVNVASSDHPVSVKATLDGLEEHSGSGGGGPPIYIHISGMGVISDNARGERVENIKPLSDLDYHPTKVPRTNVHLDSDIPITEAGERTVNRVRTAIVYPGWVYGEGVGAQRTTFGVRIYRALFPAAGHAGTWGPGENQMTSVHVVDVASAITTLLKAMLEGRADEGKDGHCKSHFVLSEQPLYTMKDFTAAFGDALYKHGELKEGGSKPFPPSITDQMGDLGWCSLGGNQIGSADRLRKLGWEPVESRKISVFESMPLELEVAFQAAPVLETAPGERKQQTL</sequence>
<protein>
    <submittedName>
        <fullName evidence="2">NAD(P)-binding protein</fullName>
    </submittedName>
</protein>
<keyword evidence="3" id="KW-1185">Reference proteome</keyword>
<organism evidence="2 3">
    <name type="scientific">Cylindrobasidium torrendii FP15055 ss-10</name>
    <dbReference type="NCBI Taxonomy" id="1314674"/>
    <lineage>
        <taxon>Eukaryota</taxon>
        <taxon>Fungi</taxon>
        <taxon>Dikarya</taxon>
        <taxon>Basidiomycota</taxon>
        <taxon>Agaricomycotina</taxon>
        <taxon>Agaricomycetes</taxon>
        <taxon>Agaricomycetidae</taxon>
        <taxon>Agaricales</taxon>
        <taxon>Marasmiineae</taxon>
        <taxon>Physalacriaceae</taxon>
        <taxon>Cylindrobasidium</taxon>
    </lineage>
</organism>
<evidence type="ECO:0000313" key="3">
    <source>
        <dbReference type="Proteomes" id="UP000054007"/>
    </source>
</evidence>
<dbReference type="Gene3D" id="3.40.50.720">
    <property type="entry name" value="NAD(P)-binding Rossmann-like Domain"/>
    <property type="match status" value="1"/>
</dbReference>
<dbReference type="EMBL" id="KN880516">
    <property type="protein sequence ID" value="KIY67803.1"/>
    <property type="molecule type" value="Genomic_DNA"/>
</dbReference>
<gene>
    <name evidence="2" type="ORF">CYLTODRAFT_431153</name>
</gene>
<dbReference type="AlphaFoldDB" id="A0A0D7BBB0"/>
<accession>A0A0D7BBB0</accession>
<dbReference type="STRING" id="1314674.A0A0D7BBB0"/>